<reference evidence="3 4" key="1">
    <citation type="submission" date="2020-04" db="EMBL/GenBank/DDBJ databases">
        <title>MicrobeNet Type strains.</title>
        <authorList>
            <person name="Nicholson A.C."/>
        </authorList>
    </citation>
    <scope>NUCLEOTIDE SEQUENCE [LARGE SCALE GENOMIC DNA]</scope>
    <source>
        <strain evidence="3 4">JCM 3332</strain>
    </source>
</reference>
<proteinExistence type="predicted"/>
<evidence type="ECO:0000313" key="4">
    <source>
        <dbReference type="Proteomes" id="UP000570678"/>
    </source>
</evidence>
<accession>A0A846YKP7</accession>
<organism evidence="3 4">
    <name type="scientific">Nocardia flavorosea</name>
    <dbReference type="NCBI Taxonomy" id="53429"/>
    <lineage>
        <taxon>Bacteria</taxon>
        <taxon>Bacillati</taxon>
        <taxon>Actinomycetota</taxon>
        <taxon>Actinomycetes</taxon>
        <taxon>Mycobacteriales</taxon>
        <taxon>Nocardiaceae</taxon>
        <taxon>Nocardia</taxon>
    </lineage>
</organism>
<evidence type="ECO:0000313" key="3">
    <source>
        <dbReference type="EMBL" id="NKY58184.1"/>
    </source>
</evidence>
<keyword evidence="4" id="KW-1185">Reference proteome</keyword>
<dbReference type="RefSeq" id="WP_157117009.1">
    <property type="nucleotide sequence ID" value="NZ_JAAXOT010000009.1"/>
</dbReference>
<protein>
    <submittedName>
        <fullName evidence="3">Uncharacterized protein</fullName>
    </submittedName>
</protein>
<gene>
    <name evidence="3" type="ORF">HGA15_18955</name>
</gene>
<keyword evidence="2" id="KW-1133">Transmembrane helix</keyword>
<name>A0A846YKP7_9NOCA</name>
<comment type="caution">
    <text evidence="3">The sequence shown here is derived from an EMBL/GenBank/DDBJ whole genome shotgun (WGS) entry which is preliminary data.</text>
</comment>
<evidence type="ECO:0000256" key="1">
    <source>
        <dbReference type="SAM" id="MobiDB-lite"/>
    </source>
</evidence>
<keyword evidence="2" id="KW-0812">Transmembrane</keyword>
<dbReference type="EMBL" id="JAAXOT010000009">
    <property type="protein sequence ID" value="NKY58184.1"/>
    <property type="molecule type" value="Genomic_DNA"/>
</dbReference>
<feature type="transmembrane region" description="Helical" evidence="2">
    <location>
        <begin position="33"/>
        <end position="57"/>
    </location>
</feature>
<dbReference type="Proteomes" id="UP000570678">
    <property type="component" value="Unassembled WGS sequence"/>
</dbReference>
<dbReference type="AlphaFoldDB" id="A0A846YKP7"/>
<keyword evidence="2" id="KW-0472">Membrane</keyword>
<feature type="region of interest" description="Disordered" evidence="1">
    <location>
        <begin position="281"/>
        <end position="312"/>
    </location>
</feature>
<evidence type="ECO:0000256" key="2">
    <source>
        <dbReference type="SAM" id="Phobius"/>
    </source>
</evidence>
<sequence>MPPDPFDPDSTDRLIRRERRWARIRRVLGSPEAIGIGVVVGLPVAVLVITSVAVPLFRSEPAETAAQPSATPVLIEHAPVDLSRPFAATPAANWAEGEAGIVVPPAVPVGRYSADQVAEALSAVRHLIATARLNRHVLHTHDPEPVLALLAPHQADEARELLRPGNEPETWWLTAKIAPGFRLLPAAPRVTGSMTPVLNPEGELTIRTNYLVAYAFHVDYPEILNGPLDIVSVVRREAEYVWADDAQYDAGSQGIYYGDVQGHAYSVNCALHDKGYLAPNYSNPPTGFTEPDQREPEEYFDPNTPLPTENGC</sequence>